<dbReference type="AlphaFoldDB" id="A0A015UAF5"/>
<feature type="domain" description="Protein FecR C-terminal" evidence="3">
    <location>
        <begin position="295"/>
        <end position="364"/>
    </location>
</feature>
<dbReference type="GO" id="GO:0016989">
    <property type="term" value="F:sigma factor antagonist activity"/>
    <property type="evidence" value="ECO:0007669"/>
    <property type="project" value="TreeGrafter"/>
</dbReference>
<organism evidence="4 5">
    <name type="scientific">Bacteroides fragilis str. 3998T(B)3</name>
    <dbReference type="NCBI Taxonomy" id="1339316"/>
    <lineage>
        <taxon>Bacteria</taxon>
        <taxon>Pseudomonadati</taxon>
        <taxon>Bacteroidota</taxon>
        <taxon>Bacteroidia</taxon>
        <taxon>Bacteroidales</taxon>
        <taxon>Bacteroidaceae</taxon>
        <taxon>Bacteroides</taxon>
    </lineage>
</organism>
<reference evidence="4 5" key="1">
    <citation type="submission" date="2014-02" db="EMBL/GenBank/DDBJ databases">
        <authorList>
            <person name="Sears C."/>
            <person name="Carroll K."/>
            <person name="Sack B.R."/>
            <person name="Qadri F."/>
            <person name="Myers L.L."/>
            <person name="Chung G.-T."/>
            <person name="Escheverria P."/>
            <person name="Fraser C.M."/>
            <person name="Sadzewicz L."/>
            <person name="Shefchek K.A."/>
            <person name="Tallon L."/>
            <person name="Das S.P."/>
            <person name="Daugherty S."/>
            <person name="Mongodin E.F."/>
        </authorList>
    </citation>
    <scope>NUCLEOTIDE SEQUENCE [LARGE SCALE GENOMIC DNA]</scope>
    <source>
        <strain evidence="5">3998T(B)3</strain>
    </source>
</reference>
<dbReference type="PANTHER" id="PTHR30273:SF2">
    <property type="entry name" value="PROTEIN FECR"/>
    <property type="match status" value="1"/>
</dbReference>
<dbReference type="InterPro" id="IPR012373">
    <property type="entry name" value="Ferrdict_sens_TM"/>
</dbReference>
<dbReference type="InterPro" id="IPR006860">
    <property type="entry name" value="FecR"/>
</dbReference>
<keyword evidence="1" id="KW-0472">Membrane</keyword>
<dbReference type="PATRIC" id="fig|1339316.3.peg.1431"/>
<proteinExistence type="predicted"/>
<evidence type="ECO:0000313" key="4">
    <source>
        <dbReference type="EMBL" id="EXY91787.1"/>
    </source>
</evidence>
<sequence length="368" mass="42865">MEKTKRDSRHIDPLKDEEKFFQWLKFKSVRMNQEHLSKDDYERLRQRIHVSLRMLRRKRTVRRVAYYGVSVCVIIALGIVAYLNHYERVEPVPSVVEKKAEIVWQPLKSEDIRLVSGDSITSFRQNVQLLLSKDGSAMVYHPNSGQKRIRMEQDEVNELVVPYGKRSKVKLEDGTEIWLNSGSVLKFPTHFSGEKREVSLKGEMYAEVTADSKKPFIVHTAHFDIQVYGTRFNISAYEDEPTPSCVLVDGIVGFRPESGPEIRMKTNEKVLYDGKRFEKRKVSASRYTCWKEGYLELDDANIMDVLNRIGRYYNLSFSFGDKKRLTGRKCSGKIYLSDNIDNVLTTISLLYSTDYRKEERTIFISENP</sequence>
<feature type="transmembrane region" description="Helical" evidence="1">
    <location>
        <begin position="64"/>
        <end position="83"/>
    </location>
</feature>
<feature type="domain" description="FecR protein" evidence="2">
    <location>
        <begin position="161"/>
        <end position="252"/>
    </location>
</feature>
<accession>A0A015UAF5</accession>
<dbReference type="Gene3D" id="3.55.50.30">
    <property type="match status" value="1"/>
</dbReference>
<evidence type="ECO:0000256" key="1">
    <source>
        <dbReference type="SAM" id="Phobius"/>
    </source>
</evidence>
<dbReference type="PANTHER" id="PTHR30273">
    <property type="entry name" value="PERIPLASMIC SIGNAL SENSOR AND SIGMA FACTOR ACTIVATOR FECR-RELATED"/>
    <property type="match status" value="1"/>
</dbReference>
<dbReference type="Pfam" id="PF16344">
    <property type="entry name" value="FecR_C"/>
    <property type="match status" value="1"/>
</dbReference>
<comment type="caution">
    <text evidence="4">The sequence shown here is derived from an EMBL/GenBank/DDBJ whole genome shotgun (WGS) entry which is preliminary data.</text>
</comment>
<name>A0A015UAF5_BACFG</name>
<dbReference type="Proteomes" id="UP000020773">
    <property type="component" value="Unassembled WGS sequence"/>
</dbReference>
<dbReference type="Pfam" id="PF04773">
    <property type="entry name" value="FecR"/>
    <property type="match status" value="1"/>
</dbReference>
<dbReference type="InterPro" id="IPR032508">
    <property type="entry name" value="FecR_C"/>
</dbReference>
<dbReference type="Gene3D" id="2.60.120.1440">
    <property type="match status" value="1"/>
</dbReference>
<dbReference type="EMBL" id="JGDB01000028">
    <property type="protein sequence ID" value="EXY91787.1"/>
    <property type="molecule type" value="Genomic_DNA"/>
</dbReference>
<protein>
    <submittedName>
        <fullName evidence="4">FecR family protein</fullName>
    </submittedName>
</protein>
<keyword evidence="1" id="KW-0812">Transmembrane</keyword>
<evidence type="ECO:0000259" key="2">
    <source>
        <dbReference type="Pfam" id="PF04773"/>
    </source>
</evidence>
<keyword evidence="1" id="KW-1133">Transmembrane helix</keyword>
<evidence type="ECO:0000313" key="5">
    <source>
        <dbReference type="Proteomes" id="UP000020773"/>
    </source>
</evidence>
<evidence type="ECO:0000259" key="3">
    <source>
        <dbReference type="Pfam" id="PF16344"/>
    </source>
</evidence>
<gene>
    <name evidence="4" type="ORF">M125_1471</name>
</gene>
<dbReference type="RefSeq" id="WP_005795956.1">
    <property type="nucleotide sequence ID" value="NZ_JGDB01000028.1"/>
</dbReference>